<accession>A0AAV1ARY0</accession>
<keyword evidence="4" id="KW-1185">Reference proteome</keyword>
<feature type="compositionally biased region" description="Polar residues" evidence="1">
    <location>
        <begin position="18"/>
        <end position="32"/>
    </location>
</feature>
<evidence type="ECO:0000313" key="4">
    <source>
        <dbReference type="Proteomes" id="UP001157006"/>
    </source>
</evidence>
<dbReference type="EMBL" id="OX451740">
    <property type="protein sequence ID" value="CAI8612118.1"/>
    <property type="molecule type" value="Genomic_DNA"/>
</dbReference>
<dbReference type="PANTHER" id="PTHR36375:SF1">
    <property type="entry name" value="OS05G0459300 PROTEIN"/>
    <property type="match status" value="1"/>
</dbReference>
<evidence type="ECO:0000256" key="1">
    <source>
        <dbReference type="SAM" id="MobiDB-lite"/>
    </source>
</evidence>
<proteinExistence type="predicted"/>
<feature type="domain" description="DUF7851" evidence="2">
    <location>
        <begin position="26"/>
        <end position="217"/>
    </location>
</feature>
<evidence type="ECO:0000259" key="2">
    <source>
        <dbReference type="Pfam" id="PF25236"/>
    </source>
</evidence>
<dbReference type="InterPro" id="IPR057173">
    <property type="entry name" value="DUF7851"/>
</dbReference>
<reference evidence="3 4" key="1">
    <citation type="submission" date="2023-01" db="EMBL/GenBank/DDBJ databases">
        <authorList>
            <person name="Kreplak J."/>
        </authorList>
    </citation>
    <scope>NUCLEOTIDE SEQUENCE [LARGE SCALE GENOMIC DNA]</scope>
</reference>
<organism evidence="3 4">
    <name type="scientific">Vicia faba</name>
    <name type="common">Broad bean</name>
    <name type="synonym">Faba vulgaris</name>
    <dbReference type="NCBI Taxonomy" id="3906"/>
    <lineage>
        <taxon>Eukaryota</taxon>
        <taxon>Viridiplantae</taxon>
        <taxon>Streptophyta</taxon>
        <taxon>Embryophyta</taxon>
        <taxon>Tracheophyta</taxon>
        <taxon>Spermatophyta</taxon>
        <taxon>Magnoliopsida</taxon>
        <taxon>eudicotyledons</taxon>
        <taxon>Gunneridae</taxon>
        <taxon>Pentapetalae</taxon>
        <taxon>rosids</taxon>
        <taxon>fabids</taxon>
        <taxon>Fabales</taxon>
        <taxon>Fabaceae</taxon>
        <taxon>Papilionoideae</taxon>
        <taxon>50 kb inversion clade</taxon>
        <taxon>NPAAA clade</taxon>
        <taxon>Hologalegina</taxon>
        <taxon>IRL clade</taxon>
        <taxon>Fabeae</taxon>
        <taxon>Vicia</taxon>
    </lineage>
</organism>
<dbReference type="PANTHER" id="PTHR36375">
    <property type="entry name" value="OS05G0459300 PROTEIN"/>
    <property type="match status" value="1"/>
</dbReference>
<dbReference type="Proteomes" id="UP001157006">
    <property type="component" value="Chromosome 5"/>
</dbReference>
<dbReference type="Pfam" id="PF25236">
    <property type="entry name" value="DUF7851"/>
    <property type="match status" value="1"/>
</dbReference>
<protein>
    <recommendedName>
        <fullName evidence="2">DUF7851 domain-containing protein</fullName>
    </recommendedName>
</protein>
<sequence>MGEKEKNKNNKKQKHQHPNSQTSKQTSDFSFKPSSEVKGIRFGGQFIVKSFPIRKAKPLELLKVLSFPPTTSTTNKSKSHKLPFPSTTAFLPTNFTILAHQAWHTLTLGLGSKKSKVLVFVFETEAIKCSVDRIWPHEIALGDVNKKLIKGLSGFEMARFKFRKGCLTFYVYAVREIGSFGFLCAEDLKTILESVVELKDFLDHTVMLSMANQRSISYSKSQSQNQNQVAMAH</sequence>
<evidence type="ECO:0000313" key="3">
    <source>
        <dbReference type="EMBL" id="CAI8612118.1"/>
    </source>
</evidence>
<feature type="region of interest" description="Disordered" evidence="1">
    <location>
        <begin position="1"/>
        <end position="32"/>
    </location>
</feature>
<name>A0AAV1ARY0_VICFA</name>
<dbReference type="AlphaFoldDB" id="A0AAV1ARY0"/>
<gene>
    <name evidence="3" type="ORF">VFH_V019040</name>
</gene>